<gene>
    <name evidence="2" type="ORF">ENT17_12470</name>
</gene>
<evidence type="ECO:0000313" key="2">
    <source>
        <dbReference type="EMBL" id="HGS88411.1"/>
    </source>
</evidence>
<reference evidence="2" key="1">
    <citation type="journal article" date="2020" name="mSystems">
        <title>Genome- and Community-Level Interaction Insights into Carbon Utilization and Element Cycling Functions of Hydrothermarchaeota in Hydrothermal Sediment.</title>
        <authorList>
            <person name="Zhou Z."/>
            <person name="Liu Y."/>
            <person name="Xu W."/>
            <person name="Pan J."/>
            <person name="Luo Z.H."/>
            <person name="Li M."/>
        </authorList>
    </citation>
    <scope>NUCLEOTIDE SEQUENCE [LARGE SCALE GENOMIC DNA]</scope>
    <source>
        <strain evidence="2">SpSt-556</strain>
    </source>
</reference>
<organism evidence="2">
    <name type="scientific">Bellilinea caldifistulae</name>
    <dbReference type="NCBI Taxonomy" id="360411"/>
    <lineage>
        <taxon>Bacteria</taxon>
        <taxon>Bacillati</taxon>
        <taxon>Chloroflexota</taxon>
        <taxon>Anaerolineae</taxon>
        <taxon>Anaerolineales</taxon>
        <taxon>Anaerolineaceae</taxon>
        <taxon>Bellilinea</taxon>
    </lineage>
</organism>
<accession>A0A7C4Q3A2</accession>
<comment type="caution">
    <text evidence="2">The sequence shown here is derived from an EMBL/GenBank/DDBJ whole genome shotgun (WGS) entry which is preliminary data.</text>
</comment>
<evidence type="ECO:0000256" key="1">
    <source>
        <dbReference type="SAM" id="MobiDB-lite"/>
    </source>
</evidence>
<dbReference type="EMBL" id="DSXR01000127">
    <property type="protein sequence ID" value="HGS88411.1"/>
    <property type="molecule type" value="Genomic_DNA"/>
</dbReference>
<protein>
    <submittedName>
        <fullName evidence="2">Uncharacterized protein</fullName>
    </submittedName>
</protein>
<proteinExistence type="predicted"/>
<sequence length="721" mass="79761">MVEESSKNKQRTLRVQIRFPDKTEGEKTPPIRVYLFDRQGNLIDSQPFTKETVSLRLPSDQNYRLYVGPDLLGEEKISPPDLLQQLVKAKAVLQDVIPALRPSLLEIAISRAIYLCWWRYCVIVRGNVRKRFAAGSYATICQGTVKIYEVDFLCYLQRLPLPELERLRDDLLDLLRRPPFPPLPEPIPFPFPEPNPPFPPIPPGPGPDPAPFRQAFLLPRPQETSSPSITSAALSDVSARLSVLKGESLQRFIIENKVTLAPYLCIALPDFFYCLRLLAEVPIQSDGSFYKELCFWCPSDIPDLYFRVTQNIGGTERLIYSPPIGCNTYWNYNGTPSIQITVTDPQSVACLEDPDRPIPGDELYVWPTAIGNIDLRNITDLENNPLISTSTTGLVNGTTPWGGTLALQMNFDPRLKTLSNVRYYRWSYKFEGDANFTQIDATVTHRYMTITYSPLTIHLNPVVLGPKTVNGVTNLYEVPDPSPGDGWVNINDPYDRPFAYFDSTGNKLPPFTYNDVLPRRSGLVTLLLEMFDASGNLVSCSNLGGSGPFKFVLPDLSTPNTYTSVLTSNNITPQGQLMFRVRVDNADTVAQLQNVRTPLGTADSCGFLRFNTLSDLVSVEYVARHPNNFLTWGLGISRGLCGGVASAGGSTSSPASPPPPPATFSNTASHLLRNLGGSCTACNDGAAFAVNLSTHATATDGYGRQSQYDRHATIAFALIKS</sequence>
<name>A0A7C4Q3A2_9CHLR</name>
<feature type="region of interest" description="Disordered" evidence="1">
    <location>
        <begin position="647"/>
        <end position="667"/>
    </location>
</feature>
<dbReference type="AlphaFoldDB" id="A0A7C4Q3A2"/>